<proteinExistence type="predicted"/>
<feature type="compositionally biased region" description="Basic and acidic residues" evidence="1">
    <location>
        <begin position="21"/>
        <end position="37"/>
    </location>
</feature>
<feature type="region of interest" description="Disordered" evidence="1">
    <location>
        <begin position="1"/>
        <end position="39"/>
    </location>
</feature>
<reference evidence="2" key="1">
    <citation type="submission" date="2020-01" db="EMBL/GenBank/DDBJ databases">
        <authorList>
            <person name="Meier V. D."/>
            <person name="Meier V D."/>
        </authorList>
    </citation>
    <scope>NUCLEOTIDE SEQUENCE</scope>
    <source>
        <strain evidence="2">HLG_WM_MAG_09</strain>
    </source>
</reference>
<evidence type="ECO:0000313" key="2">
    <source>
        <dbReference type="EMBL" id="CAA6825965.1"/>
    </source>
</evidence>
<gene>
    <name evidence="2" type="ORF">HELGO_WM18394</name>
</gene>
<dbReference type="AlphaFoldDB" id="A0A6S6U2R1"/>
<accession>A0A6S6U2R1</accession>
<evidence type="ECO:0000256" key="1">
    <source>
        <dbReference type="SAM" id="MobiDB-lite"/>
    </source>
</evidence>
<dbReference type="EMBL" id="CACVAT010000417">
    <property type="protein sequence ID" value="CAA6825965.1"/>
    <property type="molecule type" value="Genomic_DNA"/>
</dbReference>
<name>A0A6S6U2R1_9GAMM</name>
<protein>
    <submittedName>
        <fullName evidence="2">Uncharacterized protein</fullName>
    </submittedName>
</protein>
<organism evidence="2">
    <name type="scientific">uncultured Thiotrichaceae bacterium</name>
    <dbReference type="NCBI Taxonomy" id="298394"/>
    <lineage>
        <taxon>Bacteria</taxon>
        <taxon>Pseudomonadati</taxon>
        <taxon>Pseudomonadota</taxon>
        <taxon>Gammaproteobacteria</taxon>
        <taxon>Thiotrichales</taxon>
        <taxon>Thiotrichaceae</taxon>
        <taxon>environmental samples</taxon>
    </lineage>
</organism>
<sequence>MAKRKRHVRINPVAGAPILRKGGEHTVSRSGERSRDKQKVKKLVKNIKAGLSGFDAVWGLWKLKTSMLGIVFVHGGFVISRPSSHQTSE</sequence>